<dbReference type="EMBL" id="JBHTEC010000008">
    <property type="protein sequence ID" value="MFD0289227.1"/>
    <property type="molecule type" value="Genomic_DNA"/>
</dbReference>
<evidence type="ECO:0008006" key="3">
    <source>
        <dbReference type="Google" id="ProtNLM"/>
    </source>
</evidence>
<organism evidence="1 2">
    <name type="scientific">Streptomyces lutosisoli</name>
    <dbReference type="NCBI Taxonomy" id="2665721"/>
    <lineage>
        <taxon>Bacteria</taxon>
        <taxon>Bacillati</taxon>
        <taxon>Actinomycetota</taxon>
        <taxon>Actinomycetes</taxon>
        <taxon>Kitasatosporales</taxon>
        <taxon>Streptomycetaceae</taxon>
        <taxon>Streptomyces</taxon>
    </lineage>
</organism>
<name>A0ABW2VZV1_9ACTN</name>
<accession>A0ABW2VZV1</accession>
<gene>
    <name evidence="1" type="ORF">ACFQZP_48060</name>
</gene>
<proteinExistence type="predicted"/>
<sequence length="105" mass="11437">MADGADQLFAQLAEDLQPRGAKLSKMFGMPCLKDPNGKAFVGLHEGELVVRLHRDSPEHAEALALAGAHLFDPMGGRPMKDWVCLPRATSAHWLPLTEAARAQPR</sequence>
<dbReference type="Proteomes" id="UP001596957">
    <property type="component" value="Unassembled WGS sequence"/>
</dbReference>
<dbReference type="RefSeq" id="WP_381258651.1">
    <property type="nucleotide sequence ID" value="NZ_JBHTBI010000026.1"/>
</dbReference>
<reference evidence="2" key="1">
    <citation type="journal article" date="2019" name="Int. J. Syst. Evol. Microbiol.">
        <title>The Global Catalogue of Microorganisms (GCM) 10K type strain sequencing project: providing services to taxonomists for standard genome sequencing and annotation.</title>
        <authorList>
            <consortium name="The Broad Institute Genomics Platform"/>
            <consortium name="The Broad Institute Genome Sequencing Center for Infectious Disease"/>
            <person name="Wu L."/>
            <person name="Ma J."/>
        </authorList>
    </citation>
    <scope>NUCLEOTIDE SEQUENCE [LARGE SCALE GENOMIC DNA]</scope>
    <source>
        <strain evidence="2">CGMCC 4.7198</strain>
    </source>
</reference>
<comment type="caution">
    <text evidence="1">The sequence shown here is derived from an EMBL/GenBank/DDBJ whole genome shotgun (WGS) entry which is preliminary data.</text>
</comment>
<keyword evidence="2" id="KW-1185">Reference proteome</keyword>
<protein>
    <recommendedName>
        <fullName evidence="3">TfoX N-terminal domain-containing protein</fullName>
    </recommendedName>
</protein>
<evidence type="ECO:0000313" key="2">
    <source>
        <dbReference type="Proteomes" id="UP001596957"/>
    </source>
</evidence>
<evidence type="ECO:0000313" key="1">
    <source>
        <dbReference type="EMBL" id="MFD0289227.1"/>
    </source>
</evidence>